<evidence type="ECO:0000259" key="1">
    <source>
        <dbReference type="Pfam" id="PF06985"/>
    </source>
</evidence>
<evidence type="ECO:0000313" key="2">
    <source>
        <dbReference type="EMBL" id="RCI07782.1"/>
    </source>
</evidence>
<gene>
    <name evidence="2" type="ORF">L249_5708</name>
</gene>
<dbReference type="EMBL" id="LKCN02000024">
    <property type="protein sequence ID" value="RCI07782.1"/>
    <property type="molecule type" value="Genomic_DNA"/>
</dbReference>
<protein>
    <recommendedName>
        <fullName evidence="1">Heterokaryon incompatibility domain-containing protein</fullName>
    </recommendedName>
</protein>
<dbReference type="InterPro" id="IPR010730">
    <property type="entry name" value="HET"/>
</dbReference>
<sequence length="441" mass="49830">MTPRMDHRRCSFKICRAFQIEMSTYRPLHVQGACEGDCWTVDVDVVCVQSILRSTNSFPIMRLRWPVEERDELKLTIEPFQTGTSFAALSHVWADGLGNPQANSLPRCQVQRMARKIAALPDQSHGWFWVDTLCCPIEPETKTIALQRMADVYRHARHVLVLDSSLSAVNAEDTHPAELLFRVFGCSPWMRRLWTLQGTLITIAEGALAGSLQIQFADGAVGMMELLIKLSVAKDQDMRYERLNQSLCDDGHREACSARPPTTRSWESTSKVASWTETERTAYQRQQDNPLCRAIDAGDCGLVWSAASTDDSPRMCCMVRFLNGTGGKDGIARVRRERIVILAALGKTEIRVMDNMQLLADEVAEDCTMQELIRSNQLELARERIKRKLLTAWESEPCLKAALKETLGDDLEEETVWAMVPKLFSHYIVVVPLGEQLWAVD</sequence>
<accession>A0A367L0N7</accession>
<dbReference type="PANTHER" id="PTHR39596:SF2">
    <property type="entry name" value="HET DOMAIN PROTEIN (AFU_ORTHOLOGUE AFUA_1G17550)-RELATED"/>
    <property type="match status" value="1"/>
</dbReference>
<dbReference type="PANTHER" id="PTHR39596">
    <property type="match status" value="1"/>
</dbReference>
<comment type="caution">
    <text evidence="2">The sequence shown here is derived from an EMBL/GenBank/DDBJ whole genome shotgun (WGS) entry which is preliminary data.</text>
</comment>
<name>A0A367L0N7_9HYPO</name>
<organism evidence="2 3">
    <name type="scientific">Ophiocordyceps polyrhachis-furcata BCC 54312</name>
    <dbReference type="NCBI Taxonomy" id="1330021"/>
    <lineage>
        <taxon>Eukaryota</taxon>
        <taxon>Fungi</taxon>
        <taxon>Dikarya</taxon>
        <taxon>Ascomycota</taxon>
        <taxon>Pezizomycotina</taxon>
        <taxon>Sordariomycetes</taxon>
        <taxon>Hypocreomycetidae</taxon>
        <taxon>Hypocreales</taxon>
        <taxon>Ophiocordycipitaceae</taxon>
        <taxon>Ophiocordyceps</taxon>
    </lineage>
</organism>
<dbReference type="Proteomes" id="UP000253664">
    <property type="component" value="Unassembled WGS sequence"/>
</dbReference>
<dbReference type="OrthoDB" id="2426273at2759"/>
<evidence type="ECO:0000313" key="3">
    <source>
        <dbReference type="Proteomes" id="UP000253664"/>
    </source>
</evidence>
<dbReference type="AlphaFoldDB" id="A0A367L0N7"/>
<dbReference type="Pfam" id="PF06985">
    <property type="entry name" value="HET"/>
    <property type="match status" value="1"/>
</dbReference>
<dbReference type="STRING" id="1330021.A0A367L0N7"/>
<proteinExistence type="predicted"/>
<reference evidence="2 3" key="1">
    <citation type="journal article" date="2015" name="BMC Genomics">
        <title>Insights from the genome of Ophiocordyceps polyrhachis-furcata to pathogenicity and host specificity in insect fungi.</title>
        <authorList>
            <person name="Wichadakul D."/>
            <person name="Kobmoo N."/>
            <person name="Ingsriswang S."/>
            <person name="Tangphatsornruang S."/>
            <person name="Chantasingh D."/>
            <person name="Luangsa-ard J.J."/>
            <person name="Eurwilaichitr L."/>
        </authorList>
    </citation>
    <scope>NUCLEOTIDE SEQUENCE [LARGE SCALE GENOMIC DNA]</scope>
    <source>
        <strain evidence="2 3">BCC 54312</strain>
    </source>
</reference>
<keyword evidence="3" id="KW-1185">Reference proteome</keyword>
<feature type="domain" description="Heterokaryon incompatibility" evidence="1">
    <location>
        <begin position="86"/>
        <end position="166"/>
    </location>
</feature>